<dbReference type="GO" id="GO:0080162">
    <property type="term" value="P:endoplasmic reticulum to cytosol auxin transport"/>
    <property type="evidence" value="ECO:0007669"/>
    <property type="project" value="InterPro"/>
</dbReference>
<evidence type="ECO:0000256" key="10">
    <source>
        <dbReference type="SAM" id="Phobius"/>
    </source>
</evidence>
<dbReference type="GO" id="GO:0005789">
    <property type="term" value="C:endoplasmic reticulum membrane"/>
    <property type="evidence" value="ECO:0007669"/>
    <property type="project" value="UniProtKB-SubCell"/>
</dbReference>
<feature type="transmembrane region" description="Helical" evidence="10">
    <location>
        <begin position="147"/>
        <end position="168"/>
    </location>
</feature>
<evidence type="ECO:0000256" key="2">
    <source>
        <dbReference type="ARBA" id="ARBA00022448"/>
    </source>
</evidence>
<comment type="subcellular location">
    <subcellularLocation>
        <location evidence="1">Endoplasmic reticulum membrane</location>
        <topology evidence="1">Multi-pass membrane protein</topology>
    </subcellularLocation>
</comment>
<comment type="function">
    <text evidence="8">Involved in cellular auxin homeostasis by regulating auxin metabolism. Regulates intracellular auxin accumulation at the endoplasmic reticulum and thus auxin availability for nuclear auxin signaling.</text>
</comment>
<organism evidence="11 12">
    <name type="scientific">Solanum pinnatisectum</name>
    <name type="common">tansyleaf nightshade</name>
    <dbReference type="NCBI Taxonomy" id="50273"/>
    <lineage>
        <taxon>Eukaryota</taxon>
        <taxon>Viridiplantae</taxon>
        <taxon>Streptophyta</taxon>
        <taxon>Embryophyta</taxon>
        <taxon>Tracheophyta</taxon>
        <taxon>Spermatophyta</taxon>
        <taxon>Magnoliopsida</taxon>
        <taxon>eudicotyledons</taxon>
        <taxon>Gunneridae</taxon>
        <taxon>Pentapetalae</taxon>
        <taxon>asterids</taxon>
        <taxon>lamiids</taxon>
        <taxon>Solanales</taxon>
        <taxon>Solanaceae</taxon>
        <taxon>Solanoideae</taxon>
        <taxon>Solaneae</taxon>
        <taxon>Solanum</taxon>
    </lineage>
</organism>
<dbReference type="Proteomes" id="UP001311915">
    <property type="component" value="Unassembled WGS sequence"/>
</dbReference>
<evidence type="ECO:0008006" key="13">
    <source>
        <dbReference type="Google" id="ProtNLM"/>
    </source>
</evidence>
<feature type="transmembrane region" description="Helical" evidence="10">
    <location>
        <begin position="385"/>
        <end position="406"/>
    </location>
</feature>
<dbReference type="Pfam" id="PF03547">
    <property type="entry name" value="Mem_trans"/>
    <property type="match status" value="1"/>
</dbReference>
<feature type="transmembrane region" description="Helical" evidence="10">
    <location>
        <begin position="351"/>
        <end position="373"/>
    </location>
</feature>
<evidence type="ECO:0000256" key="3">
    <source>
        <dbReference type="ARBA" id="ARBA00022692"/>
    </source>
</evidence>
<dbReference type="AlphaFoldDB" id="A0AAV9LBW9"/>
<keyword evidence="4" id="KW-0256">Endoplasmic reticulum</keyword>
<feature type="transmembrane region" description="Helical" evidence="10">
    <location>
        <begin position="73"/>
        <end position="94"/>
    </location>
</feature>
<evidence type="ECO:0000256" key="7">
    <source>
        <dbReference type="ARBA" id="ARBA00023294"/>
    </source>
</evidence>
<keyword evidence="6 10" id="KW-0472">Membrane</keyword>
<keyword evidence="3 10" id="KW-0812">Transmembrane</keyword>
<reference evidence="11 12" key="1">
    <citation type="submission" date="2023-10" db="EMBL/GenBank/DDBJ databases">
        <title>Genome-Wide Identification Analysis in wild type Solanum Pinnatisectum Reveals Some Genes Defensing Phytophthora Infestans.</title>
        <authorList>
            <person name="Sun C."/>
        </authorList>
    </citation>
    <scope>NUCLEOTIDE SEQUENCE [LARGE SCALE GENOMIC DNA]</scope>
    <source>
        <strain evidence="11">LQN</strain>
        <tissue evidence="11">Leaf</tissue>
    </source>
</reference>
<evidence type="ECO:0000256" key="9">
    <source>
        <dbReference type="ARBA" id="ARBA00025752"/>
    </source>
</evidence>
<accession>A0AAV9LBW9</accession>
<protein>
    <recommendedName>
        <fullName evidence="13">Auxin efflux carrier family protein</fullName>
    </recommendedName>
</protein>
<dbReference type="InterPro" id="IPR045033">
    <property type="entry name" value="PILS1/3/4/5/7"/>
</dbReference>
<dbReference type="PANTHER" id="PTHR31651">
    <property type="match status" value="1"/>
</dbReference>
<feature type="transmembrane region" description="Helical" evidence="10">
    <location>
        <begin position="315"/>
        <end position="339"/>
    </location>
</feature>
<dbReference type="PANTHER" id="PTHR31651:SF33">
    <property type="entry name" value="PROTEIN PIN-LIKES 1"/>
    <property type="match status" value="1"/>
</dbReference>
<evidence type="ECO:0000256" key="6">
    <source>
        <dbReference type="ARBA" id="ARBA00023136"/>
    </source>
</evidence>
<sequence length="407" mass="43931">MGLLDLFITASMPVLKVLLITALGLILALDRINLLGQDARKHLNNIVFFVLNPALVSSNLAKTITYESLKKLWFMPFNILFTFIVGSILGWAVLQITRPPQHLRGLVVGCCAAGNLGNMLLIIIPAVCKEKGSPFGDPGVCHTYGMSYASLSMAVGAIYLWSYVYNIVRISSSRSSKEVEINDSSASISSREGSISTESLLPAKAPTEQLGLPSTRFDHKTQAHLGTGLKQFMENVSRKINLKRLLAPSTTGAIAGFIVGLVPQIRKVMIGDVAPLRVIENSAILLGDGAIPLLTLIMGGNLLKGLTGSGIQKSLLLGIIVVRYIVLPLIGIVVIKGAIRLGLVQHDPLYQFVLLLQFALPPAMNIGTITQLFGAGESECSVIMFWAYALASIALTLWTTFFMWLVS</sequence>
<comment type="caution">
    <text evidence="11">The sequence shown here is derived from an EMBL/GenBank/DDBJ whole genome shotgun (WGS) entry which is preliminary data.</text>
</comment>
<feature type="transmembrane region" description="Helical" evidence="10">
    <location>
        <begin position="283"/>
        <end position="303"/>
    </location>
</feature>
<evidence type="ECO:0000256" key="1">
    <source>
        <dbReference type="ARBA" id="ARBA00004477"/>
    </source>
</evidence>
<dbReference type="GO" id="GO:0009734">
    <property type="term" value="P:auxin-activated signaling pathway"/>
    <property type="evidence" value="ECO:0007669"/>
    <property type="project" value="UniProtKB-KW"/>
</dbReference>
<evidence type="ECO:0000256" key="5">
    <source>
        <dbReference type="ARBA" id="ARBA00022989"/>
    </source>
</evidence>
<comment type="similarity">
    <text evidence="9">Belongs to the auxin efflux carrier (TC 2.A.69.2) family.</text>
</comment>
<dbReference type="InterPro" id="IPR004776">
    <property type="entry name" value="Mem_transp_PIN-like"/>
</dbReference>
<evidence type="ECO:0000313" key="12">
    <source>
        <dbReference type="Proteomes" id="UP001311915"/>
    </source>
</evidence>
<keyword evidence="5 10" id="KW-1133">Transmembrane helix</keyword>
<evidence type="ECO:0000256" key="8">
    <source>
        <dbReference type="ARBA" id="ARBA00025100"/>
    </source>
</evidence>
<feature type="transmembrane region" description="Helical" evidence="10">
    <location>
        <begin position="6"/>
        <end position="30"/>
    </location>
</feature>
<keyword evidence="2" id="KW-0813">Transport</keyword>
<feature type="transmembrane region" description="Helical" evidence="10">
    <location>
        <begin position="106"/>
        <end position="127"/>
    </location>
</feature>
<keyword evidence="7" id="KW-0927">Auxin signaling pathway</keyword>
<evidence type="ECO:0000313" key="11">
    <source>
        <dbReference type="EMBL" id="KAK4723201.1"/>
    </source>
</evidence>
<dbReference type="EMBL" id="JAWPEI010000007">
    <property type="protein sequence ID" value="KAK4723201.1"/>
    <property type="molecule type" value="Genomic_DNA"/>
</dbReference>
<name>A0AAV9LBW9_9SOLN</name>
<evidence type="ECO:0000256" key="4">
    <source>
        <dbReference type="ARBA" id="ARBA00022824"/>
    </source>
</evidence>
<proteinExistence type="inferred from homology"/>
<gene>
    <name evidence="11" type="ORF">R3W88_013434</name>
</gene>
<feature type="transmembrane region" description="Helical" evidence="10">
    <location>
        <begin position="245"/>
        <end position="263"/>
    </location>
</feature>
<keyword evidence="12" id="KW-1185">Reference proteome</keyword>